<proteinExistence type="predicted"/>
<protein>
    <submittedName>
        <fullName evidence="3">Uncharacterized protein</fullName>
    </submittedName>
</protein>
<accession>A0A645CL97</accession>
<feature type="region of interest" description="Disordered" evidence="1">
    <location>
        <begin position="121"/>
        <end position="159"/>
    </location>
</feature>
<keyword evidence="2" id="KW-0812">Transmembrane</keyword>
<dbReference type="AlphaFoldDB" id="A0A645CL97"/>
<gene>
    <name evidence="3" type="ORF">SDC9_124686</name>
</gene>
<feature type="transmembrane region" description="Helical" evidence="2">
    <location>
        <begin position="198"/>
        <end position="221"/>
    </location>
</feature>
<feature type="transmembrane region" description="Helical" evidence="2">
    <location>
        <begin position="227"/>
        <end position="250"/>
    </location>
</feature>
<feature type="compositionally biased region" description="Basic and acidic residues" evidence="1">
    <location>
        <begin position="121"/>
        <end position="137"/>
    </location>
</feature>
<organism evidence="3">
    <name type="scientific">bioreactor metagenome</name>
    <dbReference type="NCBI Taxonomy" id="1076179"/>
    <lineage>
        <taxon>unclassified sequences</taxon>
        <taxon>metagenomes</taxon>
        <taxon>ecological metagenomes</taxon>
    </lineage>
</organism>
<keyword evidence="2" id="KW-0472">Membrane</keyword>
<dbReference type="InterPro" id="IPR055946">
    <property type="entry name" value="DUF7524"/>
</dbReference>
<evidence type="ECO:0000256" key="2">
    <source>
        <dbReference type="SAM" id="Phobius"/>
    </source>
</evidence>
<evidence type="ECO:0000256" key="1">
    <source>
        <dbReference type="SAM" id="MobiDB-lite"/>
    </source>
</evidence>
<evidence type="ECO:0000313" key="3">
    <source>
        <dbReference type="EMBL" id="MPM77678.1"/>
    </source>
</evidence>
<comment type="caution">
    <text evidence="3">The sequence shown here is derived from an EMBL/GenBank/DDBJ whole genome shotgun (WGS) entry which is preliminary data.</text>
</comment>
<reference evidence="3" key="1">
    <citation type="submission" date="2019-08" db="EMBL/GenBank/DDBJ databases">
        <authorList>
            <person name="Kucharzyk K."/>
            <person name="Murdoch R.W."/>
            <person name="Higgins S."/>
            <person name="Loffler F."/>
        </authorList>
    </citation>
    <scope>NUCLEOTIDE SEQUENCE</scope>
</reference>
<keyword evidence="2" id="KW-1133">Transmembrane helix</keyword>
<dbReference type="Pfam" id="PF24368">
    <property type="entry name" value="DUF7524"/>
    <property type="match status" value="1"/>
</dbReference>
<sequence>MRGLNLEQIFQNVIINRQEMNSIEFEKESIEIPLYPGGEQTFEILITNYGSPTHIHLSVSEELKGQITFLRDNPYVLQKEYVSAVARIPQEGRILTKGQIFITAGYGSKKKGFPLQLGKVEVKPQEPQKDETRRKEDTEELSPSRPFVAEPSKKVSRPRITGGSRFSGISTSAFRNLRGGLSTSSGKRVRKSTGEHESLPLTLALGGFLLLISLFFLYFILPDSIQFSVSFAQALLFSILFVTCTTYILLKFMDEI</sequence>
<dbReference type="EMBL" id="VSSQ01028101">
    <property type="protein sequence ID" value="MPM77678.1"/>
    <property type="molecule type" value="Genomic_DNA"/>
</dbReference>
<name>A0A645CL97_9ZZZZ</name>